<sequence length="260" mass="27714">MDRISCQERLLPGRTLRHRWDFAVRAGYAAIELCAPGEPRDRLPELRAAAREGVVIRTVCAGTPPRTPDPGPWRDAAERVRTHLSVIAELGGAGVVTPVLTPPSPDGRAGDRGPFPDIVAELGEHAAKEGVTLFLAPLNRYEHPTVNRLEQAVALVREVGLDSVRVAAGTFHMNIEEADPAAAVLAAAPWLGHVHLSDSNRLQPGAGHLDWPVLLGALDAAGYDGDLAVEGRVPDEPEEAMASVPGFLRRASLRPGRAAP</sequence>
<keyword evidence="4" id="KW-1185">Reference proteome</keyword>
<dbReference type="RefSeq" id="WP_344953601.1">
    <property type="nucleotide sequence ID" value="NZ_BAAAZG010000043.1"/>
</dbReference>
<protein>
    <submittedName>
        <fullName evidence="3">Sugar phosphate isomerase/epimerase</fullName>
    </submittedName>
</protein>
<keyword evidence="1 3" id="KW-0413">Isomerase</keyword>
<dbReference type="PANTHER" id="PTHR43489:SF7">
    <property type="entry name" value="3-DEHYDRO-D-GULOSIDE 4-EPIMERASE-RELATED"/>
    <property type="match status" value="1"/>
</dbReference>
<feature type="domain" description="Xylose isomerase-like TIM barrel" evidence="2">
    <location>
        <begin position="21"/>
        <end position="250"/>
    </location>
</feature>
<organism evidence="3 4">
    <name type="scientific">Actinomadura miaoliensis</name>
    <dbReference type="NCBI Taxonomy" id="430685"/>
    <lineage>
        <taxon>Bacteria</taxon>
        <taxon>Bacillati</taxon>
        <taxon>Actinomycetota</taxon>
        <taxon>Actinomycetes</taxon>
        <taxon>Streptosporangiales</taxon>
        <taxon>Thermomonosporaceae</taxon>
        <taxon>Actinomadura</taxon>
    </lineage>
</organism>
<evidence type="ECO:0000256" key="1">
    <source>
        <dbReference type="ARBA" id="ARBA00023235"/>
    </source>
</evidence>
<evidence type="ECO:0000313" key="3">
    <source>
        <dbReference type="EMBL" id="GAA4089002.1"/>
    </source>
</evidence>
<dbReference type="GO" id="GO:0016853">
    <property type="term" value="F:isomerase activity"/>
    <property type="evidence" value="ECO:0007669"/>
    <property type="project" value="UniProtKB-KW"/>
</dbReference>
<dbReference type="PANTHER" id="PTHR43489">
    <property type="entry name" value="ISOMERASE"/>
    <property type="match status" value="1"/>
</dbReference>
<proteinExistence type="predicted"/>
<reference evidence="4" key="1">
    <citation type="journal article" date="2019" name="Int. J. Syst. Evol. Microbiol.">
        <title>The Global Catalogue of Microorganisms (GCM) 10K type strain sequencing project: providing services to taxonomists for standard genome sequencing and annotation.</title>
        <authorList>
            <consortium name="The Broad Institute Genomics Platform"/>
            <consortium name="The Broad Institute Genome Sequencing Center for Infectious Disease"/>
            <person name="Wu L."/>
            <person name="Ma J."/>
        </authorList>
    </citation>
    <scope>NUCLEOTIDE SEQUENCE [LARGE SCALE GENOMIC DNA]</scope>
    <source>
        <strain evidence="4">JCM 16702</strain>
    </source>
</reference>
<dbReference type="InterPro" id="IPR036237">
    <property type="entry name" value="Xyl_isomerase-like_sf"/>
</dbReference>
<dbReference type="SUPFAM" id="SSF51658">
    <property type="entry name" value="Xylose isomerase-like"/>
    <property type="match status" value="1"/>
</dbReference>
<evidence type="ECO:0000313" key="4">
    <source>
        <dbReference type="Proteomes" id="UP001500683"/>
    </source>
</evidence>
<dbReference type="EMBL" id="BAAAZG010000043">
    <property type="protein sequence ID" value="GAA4089002.1"/>
    <property type="molecule type" value="Genomic_DNA"/>
</dbReference>
<evidence type="ECO:0000259" key="2">
    <source>
        <dbReference type="Pfam" id="PF01261"/>
    </source>
</evidence>
<dbReference type="Gene3D" id="3.20.20.150">
    <property type="entry name" value="Divalent-metal-dependent TIM barrel enzymes"/>
    <property type="match status" value="1"/>
</dbReference>
<dbReference type="InterPro" id="IPR013022">
    <property type="entry name" value="Xyl_isomerase-like_TIM-brl"/>
</dbReference>
<comment type="caution">
    <text evidence="3">The sequence shown here is derived from an EMBL/GenBank/DDBJ whole genome shotgun (WGS) entry which is preliminary data.</text>
</comment>
<dbReference type="InterPro" id="IPR050417">
    <property type="entry name" value="Sugar_Epim/Isomerase"/>
</dbReference>
<dbReference type="Pfam" id="PF01261">
    <property type="entry name" value="AP_endonuc_2"/>
    <property type="match status" value="1"/>
</dbReference>
<dbReference type="Proteomes" id="UP001500683">
    <property type="component" value="Unassembled WGS sequence"/>
</dbReference>
<name>A0ABP7WHA8_9ACTN</name>
<gene>
    <name evidence="3" type="ORF">GCM10022214_56920</name>
</gene>
<accession>A0ABP7WHA8</accession>